<dbReference type="Pfam" id="PF04365">
    <property type="entry name" value="BrnT_toxin"/>
    <property type="match status" value="1"/>
</dbReference>
<sequence length="95" mass="11242">MAEARVDIEFDDDKRQRILAERGVDMAAAGTVFAGEYVQIEDDRADYGETRYRVWGYIGNERVHLVWTPRDGKRRIITIYPTHEREHKARFRTLD</sequence>
<dbReference type="Proteomes" id="UP000648075">
    <property type="component" value="Unassembled WGS sequence"/>
</dbReference>
<dbReference type="InterPro" id="IPR038573">
    <property type="entry name" value="BrnT_sf"/>
</dbReference>
<evidence type="ECO:0000313" key="2">
    <source>
        <dbReference type="Proteomes" id="UP000648075"/>
    </source>
</evidence>
<organism evidence="1 2">
    <name type="scientific">Novosphingobium colocasiae</name>
    <dbReference type="NCBI Taxonomy" id="1256513"/>
    <lineage>
        <taxon>Bacteria</taxon>
        <taxon>Pseudomonadati</taxon>
        <taxon>Pseudomonadota</taxon>
        <taxon>Alphaproteobacteria</taxon>
        <taxon>Sphingomonadales</taxon>
        <taxon>Sphingomonadaceae</taxon>
        <taxon>Novosphingobium</taxon>
    </lineage>
</organism>
<dbReference type="Gene3D" id="3.10.450.530">
    <property type="entry name" value="Ribonuclease toxin, BrnT, of type II toxin-antitoxin system"/>
    <property type="match status" value="1"/>
</dbReference>
<reference evidence="1" key="1">
    <citation type="journal article" date="2014" name="Int. J. Syst. Evol. Microbiol.">
        <title>Complete genome sequence of Corynebacterium casei LMG S-19264T (=DSM 44701T), isolated from a smear-ripened cheese.</title>
        <authorList>
            <consortium name="US DOE Joint Genome Institute (JGI-PGF)"/>
            <person name="Walter F."/>
            <person name="Albersmeier A."/>
            <person name="Kalinowski J."/>
            <person name="Ruckert C."/>
        </authorList>
    </citation>
    <scope>NUCLEOTIDE SEQUENCE</scope>
    <source>
        <strain evidence="1">KCTC 32255</strain>
    </source>
</reference>
<reference evidence="1" key="2">
    <citation type="submission" date="2020-09" db="EMBL/GenBank/DDBJ databases">
        <authorList>
            <person name="Sun Q."/>
            <person name="Kim S."/>
        </authorList>
    </citation>
    <scope>NUCLEOTIDE SEQUENCE</scope>
    <source>
        <strain evidence="1">KCTC 32255</strain>
    </source>
</reference>
<name>A0A918PEF2_9SPHN</name>
<keyword evidence="2" id="KW-1185">Reference proteome</keyword>
<evidence type="ECO:0008006" key="3">
    <source>
        <dbReference type="Google" id="ProtNLM"/>
    </source>
</evidence>
<evidence type="ECO:0000313" key="1">
    <source>
        <dbReference type="EMBL" id="GGZ03641.1"/>
    </source>
</evidence>
<comment type="caution">
    <text evidence="1">The sequence shown here is derived from an EMBL/GenBank/DDBJ whole genome shotgun (WGS) entry which is preliminary data.</text>
</comment>
<dbReference type="EMBL" id="BMZA01000005">
    <property type="protein sequence ID" value="GGZ03641.1"/>
    <property type="molecule type" value="Genomic_DNA"/>
</dbReference>
<gene>
    <name evidence="1" type="ORF">GCM10011614_18290</name>
</gene>
<proteinExistence type="predicted"/>
<protein>
    <recommendedName>
        <fullName evidence="3">BrnT family toxin</fullName>
    </recommendedName>
</protein>
<accession>A0A918PEF2</accession>
<dbReference type="InterPro" id="IPR007460">
    <property type="entry name" value="BrnT_toxin"/>
</dbReference>
<dbReference type="AlphaFoldDB" id="A0A918PEF2"/>